<keyword evidence="2" id="KW-1185">Reference proteome</keyword>
<sequence length="334" mass="37767">GLRVNEAINFDYHLEHPASEYKGLYLLRGKGSKERYFLKEAKESLNIPNHIELTPHTLRRSFATYNAISGMPLPILQNVLGHANLRTTALYVKARITNEIHQQVKFQGFSGFKDFSEETKMGHCEAPNLTEHWQALDGKKVEVDLEGLIGTIAHELAHAYQFVANLGKGEELSQCESTGERDANGNLLYPGLAAEHTVLTKEIKEMIESSAEYQEFKNHGNTTNKVTYKNREICVDCHHELVRKEHQQKQENQGSQQSKKCAICGKVQDKEDFHLATDTNTGRQLGYYCEPCKEELEKRTKEEEKCQVCGTTENTFNMAQRTSMGSGEVIEEGG</sequence>
<name>A0ACA9JV66_9GLOM</name>
<proteinExistence type="predicted"/>
<gene>
    <name evidence="1" type="ORF">SCALOS_LOCUS409</name>
</gene>
<dbReference type="Proteomes" id="UP000789860">
    <property type="component" value="Unassembled WGS sequence"/>
</dbReference>
<dbReference type="EMBL" id="CAJVPM010000197">
    <property type="protein sequence ID" value="CAG8437991.1"/>
    <property type="molecule type" value="Genomic_DNA"/>
</dbReference>
<reference evidence="1" key="1">
    <citation type="submission" date="2021-06" db="EMBL/GenBank/DDBJ databases">
        <authorList>
            <person name="Kallberg Y."/>
            <person name="Tangrot J."/>
            <person name="Rosling A."/>
        </authorList>
    </citation>
    <scope>NUCLEOTIDE SEQUENCE</scope>
    <source>
        <strain evidence="1">AU212A</strain>
    </source>
</reference>
<evidence type="ECO:0000313" key="1">
    <source>
        <dbReference type="EMBL" id="CAG8437991.1"/>
    </source>
</evidence>
<comment type="caution">
    <text evidence="1">The sequence shown here is derived from an EMBL/GenBank/DDBJ whole genome shotgun (WGS) entry which is preliminary data.</text>
</comment>
<feature type="non-terminal residue" evidence="1">
    <location>
        <position position="1"/>
    </location>
</feature>
<organism evidence="1 2">
    <name type="scientific">Scutellospora calospora</name>
    <dbReference type="NCBI Taxonomy" id="85575"/>
    <lineage>
        <taxon>Eukaryota</taxon>
        <taxon>Fungi</taxon>
        <taxon>Fungi incertae sedis</taxon>
        <taxon>Mucoromycota</taxon>
        <taxon>Glomeromycotina</taxon>
        <taxon>Glomeromycetes</taxon>
        <taxon>Diversisporales</taxon>
        <taxon>Gigasporaceae</taxon>
        <taxon>Scutellospora</taxon>
    </lineage>
</organism>
<protein>
    <submittedName>
        <fullName evidence="1">5986_t:CDS:1</fullName>
    </submittedName>
</protein>
<evidence type="ECO:0000313" key="2">
    <source>
        <dbReference type="Proteomes" id="UP000789860"/>
    </source>
</evidence>
<accession>A0ACA9JV66</accession>